<dbReference type="PANTHER" id="PTHR33392">
    <property type="entry name" value="POLYISOPRENYL-TEICHOIC ACID--PEPTIDOGLYCAN TEICHOIC ACID TRANSFERASE TAGU"/>
    <property type="match status" value="1"/>
</dbReference>
<sequence>MSYTKRYRKDKRTRKKAKLKKERIFALIILIITFFVLGAAVRYIISGRNLETEADWVTNLSQDVNDQYTNTLVAVVDDSHNILKYITILNQKEDSEELNTIFIPGETYLDTPGNDFEILMESYSKGHIDLLIDTVKDYLGVSIHNFIKIESGVYSGIKNELNFISDVNHDKFKTQVLEKDLKEGDIQKIFTDHLTSIENFYNNTNERKGFFNTPRVRKYIEKQIETNFTWDQMIEWIDTTVVNANENLVAFKLPGEQEVVNDQKHFLPDFDELEIIVEQYFSKKATKEVSKDNITIEVLNGSGVSGVAEDASDMLEEVGFDVVSIGNADNFDYQSSKVIARKEPRKAAKEVALEINQADLLVELKDDFEAMVTVIIGENFEDN</sequence>
<accession>A0A226BYC4</accession>
<dbReference type="RefSeq" id="WP_089023395.1">
    <property type="nucleotide sequence ID" value="NZ_NIQC01000010.1"/>
</dbReference>
<name>A0A226BYC4_9FIRM</name>
<organism evidence="3 4">
    <name type="scientific">Natranaerobius trueperi</name>
    <dbReference type="NCBI Taxonomy" id="759412"/>
    <lineage>
        <taxon>Bacteria</taxon>
        <taxon>Bacillati</taxon>
        <taxon>Bacillota</taxon>
        <taxon>Clostridia</taxon>
        <taxon>Natranaerobiales</taxon>
        <taxon>Natranaerobiaceae</taxon>
        <taxon>Natranaerobius</taxon>
    </lineage>
</organism>
<protein>
    <recommendedName>
        <fullName evidence="2">LytR/CpsA/Psr regulator C-terminal domain-containing protein</fullName>
    </recommendedName>
</protein>
<dbReference type="InterPro" id="IPR027381">
    <property type="entry name" value="LytR/CpsA/Psr_C"/>
</dbReference>
<dbReference type="EMBL" id="NIQC01000010">
    <property type="protein sequence ID" value="OWZ83935.1"/>
    <property type="molecule type" value="Genomic_DNA"/>
</dbReference>
<evidence type="ECO:0000256" key="1">
    <source>
        <dbReference type="SAM" id="Phobius"/>
    </source>
</evidence>
<reference evidence="3 4" key="1">
    <citation type="submission" date="2017-06" db="EMBL/GenBank/DDBJ databases">
        <title>Draft Genome Sequence of Natranaerobius trueperi halophilic, alkalithermophilic bacteria from soda lakes.</title>
        <authorList>
            <person name="Zhao B."/>
        </authorList>
    </citation>
    <scope>NUCLEOTIDE SEQUENCE [LARGE SCALE GENOMIC DNA]</scope>
    <source>
        <strain evidence="3 4">DSM 18760</strain>
    </source>
</reference>
<dbReference type="Proteomes" id="UP000214588">
    <property type="component" value="Unassembled WGS sequence"/>
</dbReference>
<dbReference type="Gene3D" id="3.30.70.2390">
    <property type="match status" value="1"/>
</dbReference>
<feature type="domain" description="LytR/CpsA/Psr regulator C-terminal" evidence="2">
    <location>
        <begin position="293"/>
        <end position="380"/>
    </location>
</feature>
<proteinExistence type="predicted"/>
<comment type="caution">
    <text evidence="3">The sequence shown here is derived from an EMBL/GenBank/DDBJ whole genome shotgun (WGS) entry which is preliminary data.</text>
</comment>
<evidence type="ECO:0000259" key="2">
    <source>
        <dbReference type="Pfam" id="PF13399"/>
    </source>
</evidence>
<dbReference type="Gene3D" id="3.30.420.590">
    <property type="match status" value="1"/>
</dbReference>
<gene>
    <name evidence="3" type="ORF">CDO51_05990</name>
</gene>
<keyword evidence="4" id="KW-1185">Reference proteome</keyword>
<keyword evidence="1" id="KW-1133">Transmembrane helix</keyword>
<dbReference type="Pfam" id="PF13399">
    <property type="entry name" value="LytR_C"/>
    <property type="match status" value="1"/>
</dbReference>
<keyword evidence="1" id="KW-0472">Membrane</keyword>
<dbReference type="PANTHER" id="PTHR33392:SF6">
    <property type="entry name" value="POLYISOPRENYL-TEICHOIC ACID--PEPTIDOGLYCAN TEICHOIC ACID TRANSFERASE TAGU"/>
    <property type="match status" value="1"/>
</dbReference>
<dbReference type="OrthoDB" id="305468at2"/>
<evidence type="ECO:0000313" key="4">
    <source>
        <dbReference type="Proteomes" id="UP000214588"/>
    </source>
</evidence>
<evidence type="ECO:0000313" key="3">
    <source>
        <dbReference type="EMBL" id="OWZ83935.1"/>
    </source>
</evidence>
<dbReference type="AlphaFoldDB" id="A0A226BYC4"/>
<dbReference type="InterPro" id="IPR050922">
    <property type="entry name" value="LytR/CpsA/Psr_CW_biosynth"/>
</dbReference>
<keyword evidence="1" id="KW-0812">Transmembrane</keyword>
<feature type="transmembrane region" description="Helical" evidence="1">
    <location>
        <begin position="24"/>
        <end position="45"/>
    </location>
</feature>